<dbReference type="Proteomes" id="UP000580250">
    <property type="component" value="Unassembled WGS sequence"/>
</dbReference>
<dbReference type="EMBL" id="CAJEWN010000208">
    <property type="protein sequence ID" value="CAD2172913.1"/>
    <property type="molecule type" value="Genomic_DNA"/>
</dbReference>
<sequence length="561" mass="63014">MIKEEGIEEDKHFEVNSALERGKQSALSIQTLLKLEENEDGMKCPQSVGGNDQKFELSHQQLVQLSTLQNQQNLINNQNLLFGLPTSSTPSITSSLSSSSTSPPNFPVQKSPSNIRKSPSNTPSLTKYSTAALLQNQHQQKEGKLSPAHGSEAPLHSINNLNFEMTQQQNLPFDPQILARLETAAAINQLSQLQQLENSAMLQQLQQRNIQTNEQQVLQQQTLNEMFALFAASELFQQQNQNFPSTNINQNFQQQQAFATWLCNLEWMAAVQRAQQQQQQTSLKQSEQEINKHCLDEHVLNGNKNNLTTKTSKTNISQQNISQQNINSSLQTFQQQQTTSETFAAALQQVLFPQTQFEQQMNKQCFSDLNKHAPTTKTHQKRKSGLTSATLLATPTPSTSEPPSTPLQVLAETASSINNKMFPNVSTNESQPSLPKIPRQENNFTSKQQQLINEHHLAESLAESLVLYGMHRIAMDLQLSYSVQANKQGKAEYAFYKNSGGISTIQSMVTLTESTDQQMLNIREYANGTIVSEEYWPKNSEPCSLLNSLRDKCQKRLFCTL</sequence>
<organism evidence="2 3">
    <name type="scientific">Meloidogyne enterolobii</name>
    <name type="common">Root-knot nematode worm</name>
    <name type="synonym">Meloidogyne mayaguensis</name>
    <dbReference type="NCBI Taxonomy" id="390850"/>
    <lineage>
        <taxon>Eukaryota</taxon>
        <taxon>Metazoa</taxon>
        <taxon>Ecdysozoa</taxon>
        <taxon>Nematoda</taxon>
        <taxon>Chromadorea</taxon>
        <taxon>Rhabditida</taxon>
        <taxon>Tylenchina</taxon>
        <taxon>Tylenchomorpha</taxon>
        <taxon>Tylenchoidea</taxon>
        <taxon>Meloidogynidae</taxon>
        <taxon>Meloidogyninae</taxon>
        <taxon>Meloidogyne</taxon>
    </lineage>
</organism>
<feature type="compositionally biased region" description="Low complexity" evidence="1">
    <location>
        <begin position="88"/>
        <end position="103"/>
    </location>
</feature>
<evidence type="ECO:0000313" key="2">
    <source>
        <dbReference type="EMBL" id="CAD2172913.1"/>
    </source>
</evidence>
<feature type="region of interest" description="Disordered" evidence="1">
    <location>
        <begin position="373"/>
        <end position="406"/>
    </location>
</feature>
<protein>
    <submittedName>
        <fullName evidence="2">Uncharacterized protein</fullName>
    </submittedName>
</protein>
<evidence type="ECO:0000313" key="3">
    <source>
        <dbReference type="Proteomes" id="UP000580250"/>
    </source>
</evidence>
<feature type="region of interest" description="Disordered" evidence="1">
    <location>
        <begin position="136"/>
        <end position="155"/>
    </location>
</feature>
<feature type="compositionally biased region" description="Polar residues" evidence="1">
    <location>
        <begin position="108"/>
        <end position="125"/>
    </location>
</feature>
<feature type="region of interest" description="Disordered" evidence="1">
    <location>
        <begin position="88"/>
        <end position="125"/>
    </location>
</feature>
<accession>A0A6V7VDG1</accession>
<proteinExistence type="predicted"/>
<evidence type="ECO:0000256" key="1">
    <source>
        <dbReference type="SAM" id="MobiDB-lite"/>
    </source>
</evidence>
<reference evidence="2 3" key="1">
    <citation type="submission" date="2020-08" db="EMBL/GenBank/DDBJ databases">
        <authorList>
            <person name="Koutsovoulos G."/>
            <person name="Danchin GJ E."/>
        </authorList>
    </citation>
    <scope>NUCLEOTIDE SEQUENCE [LARGE SCALE GENOMIC DNA]</scope>
</reference>
<dbReference type="AlphaFoldDB" id="A0A6V7VDG1"/>
<feature type="compositionally biased region" description="Low complexity" evidence="1">
    <location>
        <begin position="386"/>
        <end position="402"/>
    </location>
</feature>
<name>A0A6V7VDG1_MELEN</name>
<gene>
    <name evidence="2" type="ORF">MENT_LOCUS24488</name>
</gene>
<comment type="caution">
    <text evidence="2">The sequence shown here is derived from an EMBL/GenBank/DDBJ whole genome shotgun (WGS) entry which is preliminary data.</text>
</comment>